<protein>
    <submittedName>
        <fullName evidence="1">Uncharacterized protein</fullName>
    </submittedName>
</protein>
<dbReference type="EMBL" id="CYRY02039000">
    <property type="protein sequence ID" value="VCX30737.1"/>
    <property type="molecule type" value="Genomic_DNA"/>
</dbReference>
<sequence>MGMKEERLDKVKFQCAAPRAMLTQPRCVTPVVVMTHLEPWVPRREEFKARGMLSHLKEVRYYSYYSCLQMKDALGRQ</sequence>
<proteinExistence type="predicted"/>
<dbReference type="AlphaFoldDB" id="A0A9X9M315"/>
<evidence type="ECO:0000313" key="1">
    <source>
        <dbReference type="EMBL" id="VCX30737.1"/>
    </source>
</evidence>
<keyword evidence="2" id="KW-1185">Reference proteome</keyword>
<accession>A0A9X9M315</accession>
<gene>
    <name evidence="1" type="ORF">BN2614_LOCUS2</name>
</gene>
<name>A0A9X9M315_GULGU</name>
<feature type="non-terminal residue" evidence="1">
    <location>
        <position position="77"/>
    </location>
</feature>
<evidence type="ECO:0000313" key="2">
    <source>
        <dbReference type="Proteomes" id="UP000269945"/>
    </source>
</evidence>
<organism evidence="1 2">
    <name type="scientific">Gulo gulo</name>
    <name type="common">Wolverine</name>
    <name type="synonym">Gluton</name>
    <dbReference type="NCBI Taxonomy" id="48420"/>
    <lineage>
        <taxon>Eukaryota</taxon>
        <taxon>Metazoa</taxon>
        <taxon>Chordata</taxon>
        <taxon>Craniata</taxon>
        <taxon>Vertebrata</taxon>
        <taxon>Euteleostomi</taxon>
        <taxon>Mammalia</taxon>
        <taxon>Eutheria</taxon>
        <taxon>Laurasiatheria</taxon>
        <taxon>Carnivora</taxon>
        <taxon>Caniformia</taxon>
        <taxon>Musteloidea</taxon>
        <taxon>Mustelidae</taxon>
        <taxon>Guloninae</taxon>
        <taxon>Gulo</taxon>
    </lineage>
</organism>
<dbReference type="Proteomes" id="UP000269945">
    <property type="component" value="Unassembled WGS sequence"/>
</dbReference>
<reference evidence="1 2" key="1">
    <citation type="submission" date="2018-10" db="EMBL/GenBank/DDBJ databases">
        <authorList>
            <person name="Ekblom R."/>
            <person name="Jareborg N."/>
        </authorList>
    </citation>
    <scope>NUCLEOTIDE SEQUENCE [LARGE SCALE GENOMIC DNA]</scope>
    <source>
        <tissue evidence="1">Muscle</tissue>
    </source>
</reference>
<comment type="caution">
    <text evidence="1">The sequence shown here is derived from an EMBL/GenBank/DDBJ whole genome shotgun (WGS) entry which is preliminary data.</text>
</comment>